<organism evidence="2 3">
    <name type="scientific">Caulobacter rhizosphaerae</name>
    <dbReference type="NCBI Taxonomy" id="2010972"/>
    <lineage>
        <taxon>Bacteria</taxon>
        <taxon>Pseudomonadati</taxon>
        <taxon>Pseudomonadota</taxon>
        <taxon>Alphaproteobacteria</taxon>
        <taxon>Caulobacterales</taxon>
        <taxon>Caulobacteraceae</taxon>
        <taxon>Caulobacter</taxon>
    </lineage>
</organism>
<comment type="caution">
    <text evidence="2">The sequence shown here is derived from an EMBL/GenBank/DDBJ whole genome shotgun (WGS) entry which is preliminary data.</text>
</comment>
<keyword evidence="1" id="KW-0472">Membrane</keyword>
<name>A0ABU1N5C1_9CAUL</name>
<accession>A0ABU1N5C1</accession>
<keyword evidence="3" id="KW-1185">Reference proteome</keyword>
<evidence type="ECO:0000313" key="3">
    <source>
        <dbReference type="Proteomes" id="UP001262754"/>
    </source>
</evidence>
<protein>
    <recommendedName>
        <fullName evidence="4">Rhomboid family protein</fullName>
    </recommendedName>
</protein>
<feature type="transmembrane region" description="Helical" evidence="1">
    <location>
        <begin position="112"/>
        <end position="135"/>
    </location>
</feature>
<proteinExistence type="predicted"/>
<dbReference type="EMBL" id="JAVDRL010000013">
    <property type="protein sequence ID" value="MDR6533627.1"/>
    <property type="molecule type" value="Genomic_DNA"/>
</dbReference>
<feature type="transmembrane region" description="Helical" evidence="1">
    <location>
        <begin position="87"/>
        <end position="106"/>
    </location>
</feature>
<evidence type="ECO:0008006" key="4">
    <source>
        <dbReference type="Google" id="ProtNLM"/>
    </source>
</evidence>
<reference evidence="2 3" key="1">
    <citation type="submission" date="2023-07" db="EMBL/GenBank/DDBJ databases">
        <title>Sorghum-associated microbial communities from plants grown in Nebraska, USA.</title>
        <authorList>
            <person name="Schachtman D."/>
        </authorList>
    </citation>
    <scope>NUCLEOTIDE SEQUENCE [LARGE SCALE GENOMIC DNA]</scope>
    <source>
        <strain evidence="2 3">DS2154</strain>
    </source>
</reference>
<evidence type="ECO:0000313" key="2">
    <source>
        <dbReference type="EMBL" id="MDR6533627.1"/>
    </source>
</evidence>
<evidence type="ECO:0000256" key="1">
    <source>
        <dbReference type="SAM" id="Phobius"/>
    </source>
</evidence>
<feature type="transmembrane region" description="Helical" evidence="1">
    <location>
        <begin position="47"/>
        <end position="75"/>
    </location>
</feature>
<sequence length="153" mass="16412">MFQPAREMTSPPRVVAAILFAFAFPPLAVDLLAAAMALPKEPHRISIVVAALPGALMMSLLAGWIFVLPACVAWAVLHQLDRQYRSAAAFVGLATGLAFAALLTTFDDEDTQAVAMHLTGAAAGLLTGLGVWWIAYGRQERFRSIVTRPPLNL</sequence>
<keyword evidence="1" id="KW-1133">Transmembrane helix</keyword>
<dbReference type="Proteomes" id="UP001262754">
    <property type="component" value="Unassembled WGS sequence"/>
</dbReference>
<keyword evidence="1" id="KW-0812">Transmembrane</keyword>
<dbReference type="RefSeq" id="WP_310034548.1">
    <property type="nucleotide sequence ID" value="NZ_JAVDRL010000013.1"/>
</dbReference>
<gene>
    <name evidence="2" type="ORF">J2800_004393</name>
</gene>